<keyword evidence="1" id="KW-1133">Transmembrane helix</keyword>
<comment type="caution">
    <text evidence="2">The sequence shown here is derived from an EMBL/GenBank/DDBJ whole genome shotgun (WGS) entry which is preliminary data.</text>
</comment>
<protein>
    <submittedName>
        <fullName evidence="2">Uncharacterized protein</fullName>
    </submittedName>
</protein>
<keyword evidence="1" id="KW-0472">Membrane</keyword>
<evidence type="ECO:0000256" key="1">
    <source>
        <dbReference type="SAM" id="Phobius"/>
    </source>
</evidence>
<sequence>MPLVPVRCPFPLIVFFSILRLILVASVVKLLASGTLDMLILVFAMLPDHGRALPTGLLADLNDSCPTGCGLTGSSLLHHSWPHSVGVLRWKRQHFR</sequence>
<dbReference type="EMBL" id="JYDT01000015">
    <property type="protein sequence ID" value="KRY91132.1"/>
    <property type="molecule type" value="Genomic_DNA"/>
</dbReference>
<reference evidence="2 3" key="1">
    <citation type="submission" date="2015-01" db="EMBL/GenBank/DDBJ databases">
        <title>Evolution of Trichinella species and genotypes.</title>
        <authorList>
            <person name="Korhonen P.K."/>
            <person name="Edoardo P."/>
            <person name="Giuseppe L.R."/>
            <person name="Gasser R.B."/>
        </authorList>
    </citation>
    <scope>NUCLEOTIDE SEQUENCE [LARGE SCALE GENOMIC DNA]</scope>
    <source>
        <strain evidence="2">ISS470</strain>
    </source>
</reference>
<dbReference type="Proteomes" id="UP000054995">
    <property type="component" value="Unassembled WGS sequence"/>
</dbReference>
<dbReference type="AlphaFoldDB" id="A0A0V1FZ59"/>
<gene>
    <name evidence="2" type="ORF">T4D_6136</name>
</gene>
<evidence type="ECO:0000313" key="3">
    <source>
        <dbReference type="Proteomes" id="UP000054995"/>
    </source>
</evidence>
<accession>A0A0V1FZ59</accession>
<proteinExistence type="predicted"/>
<feature type="transmembrane region" description="Helical" evidence="1">
    <location>
        <begin position="12"/>
        <end position="32"/>
    </location>
</feature>
<evidence type="ECO:0000313" key="2">
    <source>
        <dbReference type="EMBL" id="KRY91132.1"/>
    </source>
</evidence>
<keyword evidence="1" id="KW-0812">Transmembrane</keyword>
<name>A0A0V1FZ59_TRIPS</name>
<organism evidence="2 3">
    <name type="scientific">Trichinella pseudospiralis</name>
    <name type="common">Parasitic roundworm</name>
    <dbReference type="NCBI Taxonomy" id="6337"/>
    <lineage>
        <taxon>Eukaryota</taxon>
        <taxon>Metazoa</taxon>
        <taxon>Ecdysozoa</taxon>
        <taxon>Nematoda</taxon>
        <taxon>Enoplea</taxon>
        <taxon>Dorylaimia</taxon>
        <taxon>Trichinellida</taxon>
        <taxon>Trichinellidae</taxon>
        <taxon>Trichinella</taxon>
    </lineage>
</organism>
<keyword evidence="3" id="KW-1185">Reference proteome</keyword>